<proteinExistence type="predicted"/>
<evidence type="ECO:0000313" key="7">
    <source>
        <dbReference type="Proteomes" id="UP000549617"/>
    </source>
</evidence>
<comment type="caution">
    <text evidence="6">The sequence shown here is derived from an EMBL/GenBank/DDBJ whole genome shotgun (WGS) entry which is preliminary data.</text>
</comment>
<evidence type="ECO:0000313" key="6">
    <source>
        <dbReference type="EMBL" id="MBB5684954.1"/>
    </source>
</evidence>
<dbReference type="SUPFAM" id="SSF89562">
    <property type="entry name" value="RraA-like"/>
    <property type="match status" value="1"/>
</dbReference>
<feature type="binding site" evidence="5">
    <location>
        <position position="116"/>
    </location>
    <ligand>
        <name>Mg(2+)</name>
        <dbReference type="ChEBI" id="CHEBI:18420"/>
    </ligand>
</feature>
<organism evidence="6 7">
    <name type="scientific">Sphingobium boeckii</name>
    <dbReference type="NCBI Taxonomy" id="1082345"/>
    <lineage>
        <taxon>Bacteria</taxon>
        <taxon>Pseudomonadati</taxon>
        <taxon>Pseudomonadota</taxon>
        <taxon>Alphaproteobacteria</taxon>
        <taxon>Sphingomonadales</taxon>
        <taxon>Sphingomonadaceae</taxon>
        <taxon>Sphingobium</taxon>
    </lineage>
</organism>
<dbReference type="InterPro" id="IPR036704">
    <property type="entry name" value="RraA/RraA-like_sf"/>
</dbReference>
<keyword evidence="7" id="KW-1185">Reference proteome</keyword>
<evidence type="ECO:0000256" key="3">
    <source>
        <dbReference type="ARBA" id="ARBA00029596"/>
    </source>
</evidence>
<dbReference type="EMBL" id="JACIJC010000001">
    <property type="protein sequence ID" value="MBB5684954.1"/>
    <property type="molecule type" value="Genomic_DNA"/>
</dbReference>
<keyword evidence="5" id="KW-0479">Metal-binding</keyword>
<dbReference type="Gene3D" id="3.50.30.40">
    <property type="entry name" value="Ribonuclease E inhibitor RraA/RraA-like"/>
    <property type="match status" value="1"/>
</dbReference>
<dbReference type="GO" id="GO:0046872">
    <property type="term" value="F:metal ion binding"/>
    <property type="evidence" value="ECO:0007669"/>
    <property type="project" value="UniProtKB-KW"/>
</dbReference>
<dbReference type="Proteomes" id="UP000549617">
    <property type="component" value="Unassembled WGS sequence"/>
</dbReference>
<protein>
    <recommendedName>
        <fullName evidence="2">Putative 4-hydroxy-4-methyl-2-oxoglutarate aldolase</fullName>
    </recommendedName>
    <alternativeName>
        <fullName evidence="3">Regulator of ribonuclease activity homolog</fullName>
    </alternativeName>
    <alternativeName>
        <fullName evidence="4">RraA-like protein</fullName>
    </alternativeName>
</protein>
<dbReference type="InterPro" id="IPR005493">
    <property type="entry name" value="RraA/RraA-like"/>
</dbReference>
<reference evidence="6 7" key="1">
    <citation type="submission" date="2020-08" db="EMBL/GenBank/DDBJ databases">
        <title>Genomic Encyclopedia of Type Strains, Phase IV (KMG-IV): sequencing the most valuable type-strain genomes for metagenomic binning, comparative biology and taxonomic classification.</title>
        <authorList>
            <person name="Goeker M."/>
        </authorList>
    </citation>
    <scope>NUCLEOTIDE SEQUENCE [LARGE SCALE GENOMIC DNA]</scope>
    <source>
        <strain evidence="6 7">DSM 25079</strain>
    </source>
</reference>
<dbReference type="RefSeq" id="WP_184015708.1">
    <property type="nucleotide sequence ID" value="NZ_JACIJC010000001.1"/>
</dbReference>
<dbReference type="Pfam" id="PF03737">
    <property type="entry name" value="RraA-like"/>
    <property type="match status" value="1"/>
</dbReference>
<evidence type="ECO:0000256" key="2">
    <source>
        <dbReference type="ARBA" id="ARBA00016549"/>
    </source>
</evidence>
<evidence type="ECO:0000256" key="4">
    <source>
        <dbReference type="ARBA" id="ARBA00030169"/>
    </source>
</evidence>
<sequence length="225" mass="23765">MYTVNPMPDPVDQIIISGLLETDTGSIGHFIDSGVMDPGIRGYMPGAKICGVAITVRVTVPDSVMGHYALKLARPGDVLVVDRGQDQRTACFGGSSILGVRRAGIAGLIMDGVGNDIAEANAAGVPIWCRGVTPLTTKYRNLGGAINVPVSCGGIAVQPGDIIFADDNGVLAIPRNEIAELLIKAKKFSEHEESSRKFFMDNPNKSLPELSGAAKIVEDYLSEAR</sequence>
<evidence type="ECO:0000256" key="1">
    <source>
        <dbReference type="ARBA" id="ARBA00001968"/>
    </source>
</evidence>
<dbReference type="PANTHER" id="PTHR33254">
    <property type="entry name" value="4-HYDROXY-4-METHYL-2-OXOGLUTARATE ALDOLASE 3-RELATED"/>
    <property type="match status" value="1"/>
</dbReference>
<name>A0A7W9AGE4_9SPHN</name>
<evidence type="ECO:0000256" key="5">
    <source>
        <dbReference type="PIRSR" id="PIRSR605493-1"/>
    </source>
</evidence>
<dbReference type="PANTHER" id="PTHR33254:SF4">
    <property type="entry name" value="4-HYDROXY-4-METHYL-2-OXOGLUTARATE ALDOLASE 3-RELATED"/>
    <property type="match status" value="1"/>
</dbReference>
<keyword evidence="5" id="KW-0460">Magnesium</keyword>
<comment type="cofactor">
    <cofactor evidence="1">
        <name>a divalent metal cation</name>
        <dbReference type="ChEBI" id="CHEBI:60240"/>
    </cofactor>
</comment>
<dbReference type="CDD" id="cd16841">
    <property type="entry name" value="RraA_family"/>
    <property type="match status" value="1"/>
</dbReference>
<dbReference type="AlphaFoldDB" id="A0A7W9AGE4"/>
<comment type="cofactor">
    <cofactor evidence="5">
        <name>Mg(2+)</name>
        <dbReference type="ChEBI" id="CHEBI:18420"/>
    </cofactor>
</comment>
<gene>
    <name evidence="6" type="ORF">FHS49_000945</name>
</gene>
<accession>A0A7W9AGE4</accession>